<keyword evidence="1" id="KW-0378">Hydrolase</keyword>
<dbReference type="NCBIfam" id="TIGR01353">
    <property type="entry name" value="dGTP_triPase"/>
    <property type="match status" value="1"/>
</dbReference>
<dbReference type="InterPro" id="IPR050135">
    <property type="entry name" value="dGTPase-like"/>
</dbReference>
<dbReference type="InterPro" id="IPR006674">
    <property type="entry name" value="HD_domain"/>
</dbReference>
<dbReference type="InterPro" id="IPR023293">
    <property type="entry name" value="dGTP_triP_hydro_central_sf"/>
</dbReference>
<sequence>MVEQMEWSKLLVKKKVGNDFIRISGIQSEFEMDYLKIITNQSFRRLQDKTQVFPLEKNDFIRTRLTHSLEVSYIGKLIVQKFGSYALKEERKDRFKVTEDELEMMADIVMSAGLIHDIGNPPFGHYGEKSIQEWFYKNKDKLNINGIELEEKYQKDFVNFDGNAQALRVVNRLTYTDNKNGLDLSMPLLNTLVKYPVSSEEMGIGNEFKKIGYFHSEADLYEIITKATGAKGKRHPLTYILEAADDIAYVAADIEDALKKKVFSGVHFLKVLKQHTEKSKVNIKEDISQLEKALENPIDELSEIHQWLMNVQASLIYSAAFRFGKDYKSIMEGNYLHKDLFHDTHHGEMIKILKKVSYECVFNDSQILKLELSGNTVITWLLDHFVPAAIKYDVIKDLDSTDKKLMSLISNSSKKTYQHCKDRGNELSEEEKLYHRILMVTDYISGMTDSYARDLYRELNGID</sequence>
<evidence type="ECO:0000313" key="3">
    <source>
        <dbReference type="EMBL" id="MDZ5759008.1"/>
    </source>
</evidence>
<dbReference type="RefSeq" id="WP_056999983.1">
    <property type="nucleotide sequence ID" value="NZ_BJOJ01000049.1"/>
</dbReference>
<dbReference type="SUPFAM" id="SSF109604">
    <property type="entry name" value="HD-domain/PDEase-like"/>
    <property type="match status" value="1"/>
</dbReference>
<gene>
    <name evidence="3" type="primary">dgt</name>
    <name evidence="3" type="ORF">RAK27_10100</name>
</gene>
<dbReference type="AlphaFoldDB" id="A0AAW9JTW3"/>
<dbReference type="Gene3D" id="1.10.3550.10">
    <property type="entry name" value="eoxyguanosinetriphosphate triphosphohydrolase domain-like"/>
    <property type="match status" value="1"/>
</dbReference>
<organism evidence="3 4">
    <name type="scientific">Carnobacterium maltaromaticum</name>
    <name type="common">Carnobacterium piscicola</name>
    <dbReference type="NCBI Taxonomy" id="2751"/>
    <lineage>
        <taxon>Bacteria</taxon>
        <taxon>Bacillati</taxon>
        <taxon>Bacillota</taxon>
        <taxon>Bacilli</taxon>
        <taxon>Lactobacillales</taxon>
        <taxon>Carnobacteriaceae</taxon>
        <taxon>Carnobacterium</taxon>
    </lineage>
</organism>
<evidence type="ECO:0000259" key="2">
    <source>
        <dbReference type="SMART" id="SM00471"/>
    </source>
</evidence>
<dbReference type="Gene3D" id="1.10.3210.10">
    <property type="entry name" value="Hypothetical protein af1432"/>
    <property type="match status" value="1"/>
</dbReference>
<feature type="domain" description="HD/PDEase" evidence="2">
    <location>
        <begin position="60"/>
        <end position="259"/>
    </location>
</feature>
<name>A0AAW9JTW3_CARML</name>
<dbReference type="SMART" id="SM00471">
    <property type="entry name" value="HDc"/>
    <property type="match status" value="1"/>
</dbReference>
<dbReference type="GO" id="GO:0008832">
    <property type="term" value="F:dGTPase activity"/>
    <property type="evidence" value="ECO:0007669"/>
    <property type="project" value="TreeGrafter"/>
</dbReference>
<accession>A0AAW9JTW3</accession>
<protein>
    <submittedName>
        <fullName evidence="3">DNTP triphosphohydrolase</fullName>
    </submittedName>
</protein>
<dbReference type="PANTHER" id="PTHR11373">
    <property type="entry name" value="DEOXYNUCLEOSIDE TRIPHOSPHATE TRIPHOSPHOHYDROLASE"/>
    <property type="match status" value="1"/>
</dbReference>
<proteinExistence type="predicted"/>
<dbReference type="PANTHER" id="PTHR11373:SF32">
    <property type="entry name" value="DEOXYGUANOSINETRIPHOSPHATE TRIPHOSPHOHYDROLASE"/>
    <property type="match status" value="1"/>
</dbReference>
<dbReference type="GO" id="GO:0006203">
    <property type="term" value="P:dGTP catabolic process"/>
    <property type="evidence" value="ECO:0007669"/>
    <property type="project" value="TreeGrafter"/>
</dbReference>
<comment type="caution">
    <text evidence="3">The sequence shown here is derived from an EMBL/GenBank/DDBJ whole genome shotgun (WGS) entry which is preliminary data.</text>
</comment>
<dbReference type="InterPro" id="IPR003607">
    <property type="entry name" value="HD/PDEase_dom"/>
</dbReference>
<evidence type="ECO:0000313" key="4">
    <source>
        <dbReference type="Proteomes" id="UP001290462"/>
    </source>
</evidence>
<dbReference type="InterPro" id="IPR006261">
    <property type="entry name" value="dGTPase"/>
</dbReference>
<dbReference type="EMBL" id="JAVBVO010000003">
    <property type="protein sequence ID" value="MDZ5759008.1"/>
    <property type="molecule type" value="Genomic_DNA"/>
</dbReference>
<dbReference type="Proteomes" id="UP001290462">
    <property type="component" value="Unassembled WGS sequence"/>
</dbReference>
<dbReference type="Gene3D" id="1.10.3410.10">
    <property type="entry name" value="putative deoxyguanosinetriphosphate triphosphohydrolase like domain"/>
    <property type="match status" value="1"/>
</dbReference>
<reference evidence="3" key="1">
    <citation type="submission" date="2023-08" db="EMBL/GenBank/DDBJ databases">
        <title>Genomic characterization of piscicolin 126 produced by Carnobacterium maltaromaticum CM22 strain isolated from salmon (Salmo salar).</title>
        <authorList>
            <person name="Gonzalez-Gragera E."/>
            <person name="Garcia-Lopez J.D."/>
            <person name="Teso-Perez C."/>
            <person name="Gimenez-Hernandez I."/>
            <person name="Peralta-Sanchez J.M."/>
            <person name="Valdivia E."/>
            <person name="Montalban-Lopez M."/>
            <person name="Martin-Platero A.M."/>
            <person name="Banos A."/>
            <person name="Martinez-Bueno M."/>
        </authorList>
    </citation>
    <scope>NUCLEOTIDE SEQUENCE</scope>
    <source>
        <strain evidence="3">CM22</strain>
    </source>
</reference>
<evidence type="ECO:0000256" key="1">
    <source>
        <dbReference type="ARBA" id="ARBA00022801"/>
    </source>
</evidence>
<dbReference type="Pfam" id="PF01966">
    <property type="entry name" value="HD"/>
    <property type="match status" value="1"/>
</dbReference>
<dbReference type="InterPro" id="IPR027432">
    <property type="entry name" value="dGTP_triphosphohydrolase_C"/>
</dbReference>